<protein>
    <submittedName>
        <fullName evidence="1">Uncharacterized protein</fullName>
    </submittedName>
</protein>
<organism evidence="1 2">
    <name type="scientific">Phytophthora oleae</name>
    <dbReference type="NCBI Taxonomy" id="2107226"/>
    <lineage>
        <taxon>Eukaryota</taxon>
        <taxon>Sar</taxon>
        <taxon>Stramenopiles</taxon>
        <taxon>Oomycota</taxon>
        <taxon>Peronosporomycetes</taxon>
        <taxon>Peronosporales</taxon>
        <taxon>Peronosporaceae</taxon>
        <taxon>Phytophthora</taxon>
    </lineage>
</organism>
<gene>
    <name evidence="1" type="ORF">V7S43_015333</name>
</gene>
<sequence length="111" mass="12144">MQANSVIGPLGASMEDALIVQVRVGDSSYFILPQVQDAVEKAVFVVVGDDGDHVMCDHNLTEHHTVGSTVTLVWKKDMAETTVVARNPQLDFATGIFHTQTVHPAVEWESR</sequence>
<proteinExistence type="predicted"/>
<evidence type="ECO:0000313" key="2">
    <source>
        <dbReference type="Proteomes" id="UP001632037"/>
    </source>
</evidence>
<accession>A0ABD3EYV1</accession>
<dbReference type="Proteomes" id="UP001632037">
    <property type="component" value="Unassembled WGS sequence"/>
</dbReference>
<name>A0ABD3EYV1_9STRA</name>
<comment type="caution">
    <text evidence="1">The sequence shown here is derived from an EMBL/GenBank/DDBJ whole genome shotgun (WGS) entry which is preliminary data.</text>
</comment>
<dbReference type="AlphaFoldDB" id="A0ABD3EYV1"/>
<evidence type="ECO:0000313" key="1">
    <source>
        <dbReference type="EMBL" id="KAL3659658.1"/>
    </source>
</evidence>
<reference evidence="1 2" key="1">
    <citation type="submission" date="2024-09" db="EMBL/GenBank/DDBJ databases">
        <title>Genome sequencing and assembly of Phytophthora oleae, isolate VK10A, causative agent of rot of olive drupes.</title>
        <authorList>
            <person name="Conti Taguali S."/>
            <person name="Riolo M."/>
            <person name="La Spada F."/>
            <person name="Cacciola S.O."/>
            <person name="Dionisio G."/>
        </authorList>
    </citation>
    <scope>NUCLEOTIDE SEQUENCE [LARGE SCALE GENOMIC DNA]</scope>
    <source>
        <strain evidence="1 2">VK10A</strain>
    </source>
</reference>
<keyword evidence="2" id="KW-1185">Reference proteome</keyword>
<dbReference type="EMBL" id="JBIMZQ010000045">
    <property type="protein sequence ID" value="KAL3659658.1"/>
    <property type="molecule type" value="Genomic_DNA"/>
</dbReference>